<dbReference type="RefSeq" id="WP_116669265.1">
    <property type="nucleotide sequence ID" value="NZ_CASEFK010000007.1"/>
</dbReference>
<dbReference type="EMBL" id="MZGU01000003">
    <property type="protein sequence ID" value="PWB86740.1"/>
    <property type="molecule type" value="Genomic_DNA"/>
</dbReference>
<dbReference type="Gene3D" id="3.30.780.30">
    <property type="match status" value="1"/>
</dbReference>
<comment type="caution">
    <text evidence="1">The sequence shown here is derived from an EMBL/GenBank/DDBJ whole genome shotgun (WGS) entry which is preliminary data.</text>
</comment>
<keyword evidence="2" id="KW-1185">Reference proteome</keyword>
<name>A0A2U1S904_9EURY</name>
<accession>A0A2U1S904</accession>
<proteinExistence type="predicted"/>
<dbReference type="AlphaFoldDB" id="A0A2U1S904"/>
<dbReference type="Pfam" id="PF19024">
    <property type="entry name" value="DUF5750"/>
    <property type="match status" value="1"/>
</dbReference>
<reference evidence="1 2" key="1">
    <citation type="submission" date="2017-03" db="EMBL/GenBank/DDBJ databases">
        <title>Genome sequence of Methanobrevibacter wosei.</title>
        <authorList>
            <person name="Poehlein A."/>
            <person name="Seedorf H."/>
            <person name="Daniel R."/>
        </authorList>
    </citation>
    <scope>NUCLEOTIDE SEQUENCE [LARGE SCALE GENOMIC DNA]</scope>
    <source>
        <strain evidence="1 2">DSM 11979</strain>
    </source>
</reference>
<sequence length="95" mass="11605">MNVEIVDCGEISNNYFVDYKITGLTEKQFKFLENNLDEKLEYSHENNYLKIRMDFTKELYPFHTEESKFKKEDYKTREEYEMNLFLSSFLEDLSI</sequence>
<evidence type="ECO:0000313" key="2">
    <source>
        <dbReference type="Proteomes" id="UP000245577"/>
    </source>
</evidence>
<evidence type="ECO:0000313" key="1">
    <source>
        <dbReference type="EMBL" id="PWB86740.1"/>
    </source>
</evidence>
<dbReference type="Proteomes" id="UP000245577">
    <property type="component" value="Unassembled WGS sequence"/>
</dbReference>
<dbReference type="InterPro" id="IPR043962">
    <property type="entry name" value="DUF5750"/>
</dbReference>
<protein>
    <submittedName>
        <fullName evidence="1">Uncharacterized protein</fullName>
    </submittedName>
</protein>
<dbReference type="OrthoDB" id="75275at2157"/>
<organism evidence="1 2">
    <name type="scientific">Methanobrevibacter woesei</name>
    <dbReference type="NCBI Taxonomy" id="190976"/>
    <lineage>
        <taxon>Archaea</taxon>
        <taxon>Methanobacteriati</taxon>
        <taxon>Methanobacteriota</taxon>
        <taxon>Methanomada group</taxon>
        <taxon>Methanobacteria</taxon>
        <taxon>Methanobacteriales</taxon>
        <taxon>Methanobacteriaceae</taxon>
        <taxon>Methanobrevibacter</taxon>
    </lineage>
</organism>
<gene>
    <name evidence="1" type="ORF">MBBWO_04540</name>
</gene>